<feature type="compositionally biased region" description="Acidic residues" evidence="1">
    <location>
        <begin position="117"/>
        <end position="126"/>
    </location>
</feature>
<organism evidence="2 3">
    <name type="scientific">Haloterrigena gelatinilytica</name>
    <dbReference type="NCBI Taxonomy" id="2741724"/>
    <lineage>
        <taxon>Archaea</taxon>
        <taxon>Methanobacteriati</taxon>
        <taxon>Methanobacteriota</taxon>
        <taxon>Stenosarchaea group</taxon>
        <taxon>Halobacteria</taxon>
        <taxon>Halobacteriales</taxon>
        <taxon>Natrialbaceae</taxon>
        <taxon>Haloterrigena</taxon>
    </lineage>
</organism>
<gene>
    <name evidence="2" type="ORF">HT576_10800</name>
</gene>
<proteinExistence type="predicted"/>
<protein>
    <submittedName>
        <fullName evidence="2">Uncharacterized protein</fullName>
    </submittedName>
</protein>
<sequence length="126" mass="13948">MSNEDSRGNESSDRRDASPRTTDHTDYRPILEILHTHTTNLLNAVNDDPELDPPTRKTARRHCRELRAELECVHRELPDPPETVCPPIDDAEAVTIVSDPAEAALEAARRQSRSADPDDAGGADDD</sequence>
<accession>A0A8J8GPB1</accession>
<comment type="caution">
    <text evidence="2">The sequence shown here is derived from an EMBL/GenBank/DDBJ whole genome shotgun (WGS) entry which is preliminary data.</text>
</comment>
<dbReference type="Proteomes" id="UP000728647">
    <property type="component" value="Unassembled WGS sequence"/>
</dbReference>
<evidence type="ECO:0000256" key="1">
    <source>
        <dbReference type="SAM" id="MobiDB-lite"/>
    </source>
</evidence>
<dbReference type="AlphaFoldDB" id="A0A8J8GPB1"/>
<dbReference type="EMBL" id="JABURA010000001">
    <property type="protein sequence ID" value="NUB91502.1"/>
    <property type="molecule type" value="Genomic_DNA"/>
</dbReference>
<evidence type="ECO:0000313" key="2">
    <source>
        <dbReference type="EMBL" id="NUB91502.1"/>
    </source>
</evidence>
<dbReference type="OrthoDB" id="188378at2157"/>
<reference evidence="2" key="1">
    <citation type="submission" date="2020-06" db="EMBL/GenBank/DDBJ databases">
        <title>Haloterrigena sp. nov., an extremely halophilic archaeon isolated from a saline sediment.</title>
        <authorList>
            <person name="Liu B.-B."/>
        </authorList>
    </citation>
    <scope>NUCLEOTIDE SEQUENCE</scope>
    <source>
        <strain evidence="2">SYSU A121-1</strain>
    </source>
</reference>
<feature type="compositionally biased region" description="Basic and acidic residues" evidence="1">
    <location>
        <begin position="107"/>
        <end position="116"/>
    </location>
</feature>
<feature type="region of interest" description="Disordered" evidence="1">
    <location>
        <begin position="1"/>
        <end position="28"/>
    </location>
</feature>
<evidence type="ECO:0000313" key="3">
    <source>
        <dbReference type="Proteomes" id="UP000728647"/>
    </source>
</evidence>
<feature type="region of interest" description="Disordered" evidence="1">
    <location>
        <begin position="105"/>
        <end position="126"/>
    </location>
</feature>
<name>A0A8J8GPB1_9EURY</name>